<dbReference type="EMBL" id="JARQWQ010000004">
    <property type="protein sequence ID" value="KAK2572219.1"/>
    <property type="molecule type" value="Genomic_DNA"/>
</dbReference>
<comment type="caution">
    <text evidence="8">The sequence shown here is derived from an EMBL/GenBank/DDBJ whole genome shotgun (WGS) entry which is preliminary data.</text>
</comment>
<dbReference type="GO" id="GO:0015031">
    <property type="term" value="P:protein transport"/>
    <property type="evidence" value="ECO:0007669"/>
    <property type="project" value="UniProtKB-UniRule"/>
</dbReference>
<keyword evidence="9" id="KW-1185">Reference proteome</keyword>
<dbReference type="SUPFAM" id="SSF74788">
    <property type="entry name" value="Cullin repeat-like"/>
    <property type="match status" value="1"/>
</dbReference>
<dbReference type="AlphaFoldDB" id="A0AAD9R311"/>
<evidence type="ECO:0000313" key="8">
    <source>
        <dbReference type="EMBL" id="KAK2572219.1"/>
    </source>
</evidence>
<evidence type="ECO:0000256" key="5">
    <source>
        <dbReference type="RuleBase" id="RU368010"/>
    </source>
</evidence>
<dbReference type="InterPro" id="IPR014812">
    <property type="entry name" value="Vps51"/>
</dbReference>
<dbReference type="InterPro" id="IPR016159">
    <property type="entry name" value="Cullin_repeat-like_dom_sf"/>
</dbReference>
<protein>
    <recommendedName>
        <fullName evidence="2 5">Vacuolar protein sorting-associated protein 51 homolog</fullName>
    </recommendedName>
</protein>
<evidence type="ECO:0000256" key="1">
    <source>
        <dbReference type="ARBA" id="ARBA00006080"/>
    </source>
</evidence>
<keyword evidence="5" id="KW-0445">Lipid transport</keyword>
<evidence type="ECO:0000256" key="6">
    <source>
        <dbReference type="SAM" id="MobiDB-lite"/>
    </source>
</evidence>
<dbReference type="Proteomes" id="UP001249851">
    <property type="component" value="Unassembled WGS sequence"/>
</dbReference>
<dbReference type="PANTHER" id="PTHR15954:SF4">
    <property type="entry name" value="VACUOLAR PROTEIN SORTING-ASSOCIATED PROTEIN 51 HOMOLOG"/>
    <property type="match status" value="1"/>
</dbReference>
<name>A0AAD9R311_ACRCE</name>
<gene>
    <name evidence="8" type="ORF">P5673_002434</name>
</gene>
<dbReference type="GO" id="GO:0016020">
    <property type="term" value="C:membrane"/>
    <property type="evidence" value="ECO:0007669"/>
    <property type="project" value="TreeGrafter"/>
</dbReference>
<dbReference type="GO" id="GO:0000938">
    <property type="term" value="C:GARP complex"/>
    <property type="evidence" value="ECO:0007669"/>
    <property type="project" value="UniProtKB-UniRule"/>
</dbReference>
<dbReference type="GO" id="GO:0048193">
    <property type="term" value="P:Golgi vesicle transport"/>
    <property type="evidence" value="ECO:0007669"/>
    <property type="project" value="TreeGrafter"/>
</dbReference>
<keyword evidence="5" id="KW-0653">Protein transport</keyword>
<dbReference type="Pfam" id="PF15469">
    <property type="entry name" value="Sec5"/>
    <property type="match status" value="1"/>
</dbReference>
<dbReference type="GO" id="GO:0032456">
    <property type="term" value="P:endocytic recycling"/>
    <property type="evidence" value="ECO:0007669"/>
    <property type="project" value="TreeGrafter"/>
</dbReference>
<dbReference type="InterPro" id="IPR039481">
    <property type="entry name" value="EXOC2/Sec5_N_dom"/>
</dbReference>
<reference evidence="8" key="1">
    <citation type="journal article" date="2023" name="G3 (Bethesda)">
        <title>Whole genome assembly and annotation of the endangered Caribbean coral Acropora cervicornis.</title>
        <authorList>
            <person name="Selwyn J.D."/>
            <person name="Vollmer S.V."/>
        </authorList>
    </citation>
    <scope>NUCLEOTIDE SEQUENCE</scope>
    <source>
        <strain evidence="8">K2</strain>
    </source>
</reference>
<feature type="compositionally biased region" description="Basic and acidic residues" evidence="6">
    <location>
        <begin position="287"/>
        <end position="297"/>
    </location>
</feature>
<evidence type="ECO:0000256" key="2">
    <source>
        <dbReference type="ARBA" id="ARBA00016122"/>
    </source>
</evidence>
<feature type="domain" description="Exocyst complex component EXOC2/Sec5 N-terminal" evidence="7">
    <location>
        <begin position="48"/>
        <end position="363"/>
    </location>
</feature>
<dbReference type="GO" id="GO:0007041">
    <property type="term" value="P:lysosomal transport"/>
    <property type="evidence" value="ECO:0007669"/>
    <property type="project" value="TreeGrafter"/>
</dbReference>
<dbReference type="PANTHER" id="PTHR15954">
    <property type="entry name" value="VACUOLAR PROTEIN SORTING-ASSOCIATED PROTEIN 51 HOMOLOG"/>
    <property type="match status" value="1"/>
</dbReference>
<dbReference type="GO" id="GO:0007030">
    <property type="term" value="P:Golgi organization"/>
    <property type="evidence" value="ECO:0007669"/>
    <property type="project" value="UniProtKB-UniRule"/>
</dbReference>
<proteinExistence type="inferred from homology"/>
<keyword evidence="4" id="KW-0175">Coiled coil</keyword>
<comment type="similarity">
    <text evidence="1 5">Belongs to the VPS51 family.</text>
</comment>
<feature type="region of interest" description="Disordered" evidence="6">
    <location>
        <begin position="283"/>
        <end position="303"/>
    </location>
</feature>
<reference evidence="8" key="2">
    <citation type="journal article" date="2023" name="Science">
        <title>Genomic signatures of disease resistance in endangered staghorn corals.</title>
        <authorList>
            <person name="Vollmer S.V."/>
            <person name="Selwyn J.D."/>
            <person name="Despard B.A."/>
            <person name="Roesel C.L."/>
        </authorList>
    </citation>
    <scope>NUCLEOTIDE SEQUENCE</scope>
    <source>
        <strain evidence="8">K2</strain>
    </source>
</reference>
<evidence type="ECO:0000256" key="3">
    <source>
        <dbReference type="ARBA" id="ARBA00022448"/>
    </source>
</evidence>
<dbReference type="GO" id="GO:0042147">
    <property type="term" value="P:retrograde transport, endosome to Golgi"/>
    <property type="evidence" value="ECO:0007669"/>
    <property type="project" value="UniProtKB-UniRule"/>
</dbReference>
<evidence type="ECO:0000256" key="4">
    <source>
        <dbReference type="ARBA" id="ARBA00023054"/>
    </source>
</evidence>
<evidence type="ECO:0000259" key="7">
    <source>
        <dbReference type="Pfam" id="PF15469"/>
    </source>
</evidence>
<comment type="function">
    <text evidence="5">Acts as component of the GARP complex that is involved in retrograde transport from early and late endosomes to the trans-Golgi network (TGN).</text>
</comment>
<comment type="subunit">
    <text evidence="5">Component of the Golgi-associated retrograde protein (GARP) complex.</text>
</comment>
<comment type="subcellular location">
    <subcellularLocation>
        <location evidence="5">Golgi apparatus</location>
        <location evidence="5">trans-Golgi network</location>
    </subcellularLocation>
</comment>
<sequence>MEVEERKEAEEESEMARVRHRQRRGMLKMYYGVGDESGKAAAIDYCDINGAHFKPEEYLEKLFKEKSLTELMDKEADISKQIRSLDSEMQTLVYENYNKFISATDTIRKMKHDFKKMEDEMDKLRENMSTITEFSEKITGTLQGKRQQITKLSGVHTLLKKLQFLFELPSRLNKCVEMKQYGLAVRYYTKARDVLHHYSHMPSFHGIHQDCDEIVKQLIVQLREQLRNPKSTPKQLAECVDLLLQLREPADELCDEFLAHAQERLDENLKALKAQVDLRTSGTKTLEMQDKEKKETDDGAESLRPMASDRDLLEFIDCGCNGFLSTICLVIASYKEQFIQRQMTDNGQDQQQLERVVTEKLSSFILSLMKEYFKLTEARIELESDTGDDVLLVRALDRFHRRLQALQKLLPEIGVGRLGTNIVARSAHNRVKVYSTNLRQHFADIRQALATPLSASGNEKLPSLSELLSIMSNSLTNQLKLTLHSLKTFIGTDITFAVKPYFKGPFCSDDVREGLAVELIRHVLQSAKEFCEMGTAPPALILLLSRLCLDFQESTISYVLSLTDEQFPVDEELGRGSLTTSASDLTTEARRVAQILLNHYVRMQGQTISQMIRKSVETRDWMNTIEPRNVRAVMKRIVEDVTAIDSQVGQLYEEGVHKAHSSDSSKFTYSHQSKPSRSQWSYAASTVFDSSLLSNIQKLFSERIEIFSSVEFSKVSVLTGIIKIGLKFGPFYAGRGGKQYSEPMHLNGTYGT</sequence>
<dbReference type="GO" id="GO:0006869">
    <property type="term" value="P:lipid transport"/>
    <property type="evidence" value="ECO:0007669"/>
    <property type="project" value="UniProtKB-UniRule"/>
</dbReference>
<accession>A0AAD9R311</accession>
<keyword evidence="3 5" id="KW-0813">Transport</keyword>
<organism evidence="8 9">
    <name type="scientific">Acropora cervicornis</name>
    <name type="common">Staghorn coral</name>
    <dbReference type="NCBI Taxonomy" id="6130"/>
    <lineage>
        <taxon>Eukaryota</taxon>
        <taxon>Metazoa</taxon>
        <taxon>Cnidaria</taxon>
        <taxon>Anthozoa</taxon>
        <taxon>Hexacorallia</taxon>
        <taxon>Scleractinia</taxon>
        <taxon>Astrocoeniina</taxon>
        <taxon>Acroporidae</taxon>
        <taxon>Acropora</taxon>
    </lineage>
</organism>
<dbReference type="GO" id="GO:1990745">
    <property type="term" value="C:EARP complex"/>
    <property type="evidence" value="ECO:0007669"/>
    <property type="project" value="TreeGrafter"/>
</dbReference>
<keyword evidence="5" id="KW-0333">Golgi apparatus</keyword>
<evidence type="ECO:0000313" key="9">
    <source>
        <dbReference type="Proteomes" id="UP001249851"/>
    </source>
</evidence>
<dbReference type="GO" id="GO:0005829">
    <property type="term" value="C:cytosol"/>
    <property type="evidence" value="ECO:0007669"/>
    <property type="project" value="GOC"/>
</dbReference>